<reference evidence="2" key="1">
    <citation type="journal article" date="2014" name="Int. J. Syst. Evol. Microbiol.">
        <title>Complete genome sequence of Corynebacterium casei LMG S-19264T (=DSM 44701T), isolated from a smear-ripened cheese.</title>
        <authorList>
            <consortium name="US DOE Joint Genome Institute (JGI-PGF)"/>
            <person name="Walter F."/>
            <person name="Albersmeier A."/>
            <person name="Kalinowski J."/>
            <person name="Ruckert C."/>
        </authorList>
    </citation>
    <scope>NUCLEOTIDE SEQUENCE</scope>
    <source>
        <strain evidence="2">CGMCC 1.12921</strain>
    </source>
</reference>
<reference evidence="2" key="2">
    <citation type="submission" date="2020-09" db="EMBL/GenBank/DDBJ databases">
        <authorList>
            <person name="Sun Q."/>
            <person name="Zhou Y."/>
        </authorList>
    </citation>
    <scope>NUCLEOTIDE SEQUENCE</scope>
    <source>
        <strain evidence="2">CGMCC 1.12921</strain>
    </source>
</reference>
<evidence type="ECO:0000256" key="1">
    <source>
        <dbReference type="SAM" id="MobiDB-lite"/>
    </source>
</evidence>
<evidence type="ECO:0000313" key="3">
    <source>
        <dbReference type="Proteomes" id="UP000613582"/>
    </source>
</evidence>
<name>A0A8J2V6E1_9PROT</name>
<feature type="compositionally biased region" description="Low complexity" evidence="1">
    <location>
        <begin position="20"/>
        <end position="30"/>
    </location>
</feature>
<dbReference type="AlphaFoldDB" id="A0A8J2V6E1"/>
<evidence type="ECO:0000313" key="2">
    <source>
        <dbReference type="EMBL" id="GGD11962.1"/>
    </source>
</evidence>
<dbReference type="EMBL" id="BMGH01000001">
    <property type="protein sequence ID" value="GGD11962.1"/>
    <property type="molecule type" value="Genomic_DNA"/>
</dbReference>
<proteinExistence type="predicted"/>
<feature type="region of interest" description="Disordered" evidence="1">
    <location>
        <begin position="1"/>
        <end position="30"/>
    </location>
</feature>
<organism evidence="2 3">
    <name type="scientific">Aquisalinus flavus</name>
    <dbReference type="NCBI Taxonomy" id="1526572"/>
    <lineage>
        <taxon>Bacteria</taxon>
        <taxon>Pseudomonadati</taxon>
        <taxon>Pseudomonadota</taxon>
        <taxon>Alphaproteobacteria</taxon>
        <taxon>Parvularculales</taxon>
        <taxon>Parvularculaceae</taxon>
        <taxon>Aquisalinus</taxon>
    </lineage>
</organism>
<gene>
    <name evidence="2" type="ORF">GCM10011342_20980</name>
</gene>
<accession>A0A8J2V6E1</accession>
<protein>
    <submittedName>
        <fullName evidence="2">Uncharacterized protein</fullName>
    </submittedName>
</protein>
<keyword evidence="3" id="KW-1185">Reference proteome</keyword>
<comment type="caution">
    <text evidence="2">The sequence shown here is derived from an EMBL/GenBank/DDBJ whole genome shotgun (WGS) entry which is preliminary data.</text>
</comment>
<sequence length="58" mass="6033">MQTRNTGCGTALPAAVSARPQTTPTQPAPVQTQKICSNALETFSFSAVAGFPVKARLI</sequence>
<dbReference type="Proteomes" id="UP000613582">
    <property type="component" value="Unassembled WGS sequence"/>
</dbReference>